<dbReference type="GeneID" id="24563496"/>
<feature type="signal peptide" evidence="2">
    <location>
        <begin position="1"/>
        <end position="23"/>
    </location>
</feature>
<gene>
    <name evidence="3" type="ORF">BBBOND_0201120</name>
</gene>
<dbReference type="AlphaFoldDB" id="A0A061DB49"/>
<dbReference type="KEGG" id="bbig:BBBOND_0201120"/>
<dbReference type="EMBL" id="LK391708">
    <property type="protein sequence ID" value="CDR94955.1"/>
    <property type="molecule type" value="Genomic_DNA"/>
</dbReference>
<accession>A0A061DB49</accession>
<feature type="transmembrane region" description="Helical" evidence="1">
    <location>
        <begin position="190"/>
        <end position="210"/>
    </location>
</feature>
<reference evidence="4" key="1">
    <citation type="submission" date="2014-06" db="EMBL/GenBank/DDBJ databases">
        <authorList>
            <person name="Aslett M."/>
            <person name="De Silva N."/>
        </authorList>
    </citation>
    <scope>NUCLEOTIDE SEQUENCE [LARGE SCALE GENOMIC DNA]</scope>
    <source>
        <strain evidence="4">Bond</strain>
    </source>
</reference>
<name>A0A061DB49_BABBI</name>
<feature type="chain" id="PRO_5001600760" evidence="2">
    <location>
        <begin position="24"/>
        <end position="224"/>
    </location>
</feature>
<keyword evidence="1" id="KW-0472">Membrane</keyword>
<keyword evidence="1" id="KW-1133">Transmembrane helix</keyword>
<proteinExistence type="predicted"/>
<keyword evidence="2" id="KW-0732">Signal</keyword>
<organism evidence="3 4">
    <name type="scientific">Babesia bigemina</name>
    <dbReference type="NCBI Taxonomy" id="5866"/>
    <lineage>
        <taxon>Eukaryota</taxon>
        <taxon>Sar</taxon>
        <taxon>Alveolata</taxon>
        <taxon>Apicomplexa</taxon>
        <taxon>Aconoidasida</taxon>
        <taxon>Piroplasmida</taxon>
        <taxon>Babesiidae</taxon>
        <taxon>Babesia</taxon>
    </lineage>
</organism>
<keyword evidence="1" id="KW-0812">Transmembrane</keyword>
<sequence length="224" mass="23322">MGWQLQRLRGLGAAVVVLQLVEGTGSGSGSVAVEGSGSGSGTCCSRLRGLGAAVVVLQLVEGSGSGSGTCCSRLKGLGGERERWVIGGSGVTVVEDVRQTIAIAATCVVENVIQYVLNVASSRKIAEVDSPAAILRDVQSVTEADVNVTVVTIDAIMLVLLLRSVNSIPPPHTSGQQPSAVTSDSPSSPAPYIIVPVALIIVVICVMIYFRIRPFHRVRYLLRS</sequence>
<protein>
    <submittedName>
        <fullName evidence="3">Uncharacterized protein</fullName>
    </submittedName>
</protein>
<evidence type="ECO:0000313" key="4">
    <source>
        <dbReference type="Proteomes" id="UP000033188"/>
    </source>
</evidence>
<keyword evidence="4" id="KW-1185">Reference proteome</keyword>
<dbReference type="Proteomes" id="UP000033188">
    <property type="component" value="Chromosome 2"/>
</dbReference>
<dbReference type="RefSeq" id="XP_012767141.1">
    <property type="nucleotide sequence ID" value="XM_012911687.1"/>
</dbReference>
<evidence type="ECO:0000313" key="3">
    <source>
        <dbReference type="EMBL" id="CDR94955.1"/>
    </source>
</evidence>
<dbReference type="VEuPathDB" id="PiroplasmaDB:BBBOND_0201120"/>
<evidence type="ECO:0000256" key="2">
    <source>
        <dbReference type="SAM" id="SignalP"/>
    </source>
</evidence>
<evidence type="ECO:0000256" key="1">
    <source>
        <dbReference type="SAM" id="Phobius"/>
    </source>
</evidence>